<dbReference type="Pfam" id="PF06580">
    <property type="entry name" value="His_kinase"/>
    <property type="match status" value="1"/>
</dbReference>
<dbReference type="RefSeq" id="WP_345304143.1">
    <property type="nucleotide sequence ID" value="NZ_BAABJE010000015.1"/>
</dbReference>
<evidence type="ECO:0000256" key="1">
    <source>
        <dbReference type="SAM" id="Phobius"/>
    </source>
</evidence>
<feature type="domain" description="Signal transduction histidine kinase internal region" evidence="2">
    <location>
        <begin position="223"/>
        <end position="302"/>
    </location>
</feature>
<dbReference type="Proteomes" id="UP001499959">
    <property type="component" value="Unassembled WGS sequence"/>
</dbReference>
<dbReference type="PANTHER" id="PTHR34220:SF9">
    <property type="entry name" value="SIGNAL TRANSDUCTION HISTIDINE KINASE INTERNAL REGION DOMAIN-CONTAINING PROTEIN"/>
    <property type="match status" value="1"/>
</dbReference>
<keyword evidence="1" id="KW-0472">Membrane</keyword>
<gene>
    <name evidence="3" type="ORF">GCM10023307_29880</name>
</gene>
<name>A0ABP9BX39_9GAMM</name>
<dbReference type="InterPro" id="IPR050640">
    <property type="entry name" value="Bact_2-comp_sensor_kinase"/>
</dbReference>
<dbReference type="Gene3D" id="3.30.565.10">
    <property type="entry name" value="Histidine kinase-like ATPase, C-terminal domain"/>
    <property type="match status" value="1"/>
</dbReference>
<sequence length="415" mass="44732">MIRNLGAFTILALRIALSAWFVLLAGGTVLGLIFDVALRGDMAYGLSTTFLAALIVFPPVALCWGLGCAWWQRRALAGIENAPGLLSVGCSASIQVELSDEQALRLAESAMRSVFVATRLQNNGLGVAARIAEIATSNALWPGLFEDNLRLTVAPLRDARSVLRIAIDPVHVWIYGVFAVDGGRCARRMRSFETALLDLIRAQGEIIDEDRRRQAMQAQRSEAQLAMLRAHVEPHFIFNTLAHVRASLGPGDGTAAAMLDALVEFLRRNTLALNGDETSLREELAMVESYLRIIGLRLGERLRYDLDCPPALLDRTVPAACLLVLVENAVKHGIERSADGGAIAVRCADEDGGLALAVRNDGPPFDVSGGRQGGLSNLQARLKLIYGATRPLEIEHPREGGVVVSLLLPAHGKTA</sequence>
<dbReference type="InterPro" id="IPR010559">
    <property type="entry name" value="Sig_transdc_His_kin_internal"/>
</dbReference>
<dbReference type="EMBL" id="BAABJE010000015">
    <property type="protein sequence ID" value="GAA4801343.1"/>
    <property type="molecule type" value="Genomic_DNA"/>
</dbReference>
<evidence type="ECO:0000313" key="3">
    <source>
        <dbReference type="EMBL" id="GAA4801343.1"/>
    </source>
</evidence>
<organism evidence="3 4">
    <name type="scientific">Lysobacter hankyongensis</name>
    <dbReference type="NCBI Taxonomy" id="1176535"/>
    <lineage>
        <taxon>Bacteria</taxon>
        <taxon>Pseudomonadati</taxon>
        <taxon>Pseudomonadota</taxon>
        <taxon>Gammaproteobacteria</taxon>
        <taxon>Lysobacterales</taxon>
        <taxon>Lysobacteraceae</taxon>
        <taxon>Lysobacter</taxon>
    </lineage>
</organism>
<protein>
    <recommendedName>
        <fullName evidence="2">Signal transduction histidine kinase internal region domain-containing protein</fullName>
    </recommendedName>
</protein>
<keyword evidence="1" id="KW-1133">Transmembrane helix</keyword>
<accession>A0ABP9BX39</accession>
<keyword evidence="1" id="KW-0812">Transmembrane</keyword>
<keyword evidence="4" id="KW-1185">Reference proteome</keyword>
<dbReference type="InterPro" id="IPR036890">
    <property type="entry name" value="HATPase_C_sf"/>
</dbReference>
<dbReference type="SUPFAM" id="SSF55874">
    <property type="entry name" value="ATPase domain of HSP90 chaperone/DNA topoisomerase II/histidine kinase"/>
    <property type="match status" value="1"/>
</dbReference>
<reference evidence="4" key="1">
    <citation type="journal article" date="2019" name="Int. J. Syst. Evol. Microbiol.">
        <title>The Global Catalogue of Microorganisms (GCM) 10K type strain sequencing project: providing services to taxonomists for standard genome sequencing and annotation.</title>
        <authorList>
            <consortium name="The Broad Institute Genomics Platform"/>
            <consortium name="The Broad Institute Genome Sequencing Center for Infectious Disease"/>
            <person name="Wu L."/>
            <person name="Ma J."/>
        </authorList>
    </citation>
    <scope>NUCLEOTIDE SEQUENCE [LARGE SCALE GENOMIC DNA]</scope>
    <source>
        <strain evidence="4">JCM 18204</strain>
    </source>
</reference>
<evidence type="ECO:0000313" key="4">
    <source>
        <dbReference type="Proteomes" id="UP001499959"/>
    </source>
</evidence>
<evidence type="ECO:0000259" key="2">
    <source>
        <dbReference type="Pfam" id="PF06580"/>
    </source>
</evidence>
<dbReference type="PANTHER" id="PTHR34220">
    <property type="entry name" value="SENSOR HISTIDINE KINASE YPDA"/>
    <property type="match status" value="1"/>
</dbReference>
<feature type="transmembrane region" description="Helical" evidence="1">
    <location>
        <begin position="12"/>
        <end position="38"/>
    </location>
</feature>
<comment type="caution">
    <text evidence="3">The sequence shown here is derived from an EMBL/GenBank/DDBJ whole genome shotgun (WGS) entry which is preliminary data.</text>
</comment>
<feature type="transmembrane region" description="Helical" evidence="1">
    <location>
        <begin position="50"/>
        <end position="71"/>
    </location>
</feature>
<proteinExistence type="predicted"/>